<dbReference type="Proteomes" id="UP000007305">
    <property type="component" value="Chromosome 3"/>
</dbReference>
<dbReference type="InParanoid" id="A0A804NHQ5"/>
<feature type="compositionally biased region" description="Basic residues" evidence="1">
    <location>
        <begin position="172"/>
        <end position="208"/>
    </location>
</feature>
<evidence type="ECO:0000256" key="1">
    <source>
        <dbReference type="SAM" id="MobiDB-lite"/>
    </source>
</evidence>
<evidence type="ECO:0000313" key="3">
    <source>
        <dbReference type="Proteomes" id="UP000007305"/>
    </source>
</evidence>
<feature type="compositionally biased region" description="Basic and acidic residues" evidence="1">
    <location>
        <begin position="161"/>
        <end position="171"/>
    </location>
</feature>
<dbReference type="Gramene" id="Zm00001eb161400_T001">
    <property type="protein sequence ID" value="Zm00001eb161400_P001"/>
    <property type="gene ID" value="Zm00001eb161400"/>
</dbReference>
<dbReference type="FunCoup" id="A0A804NHQ5">
    <property type="interactions" value="6"/>
</dbReference>
<reference evidence="2" key="3">
    <citation type="submission" date="2021-05" db="UniProtKB">
        <authorList>
            <consortium name="EnsemblPlants"/>
        </authorList>
    </citation>
    <scope>IDENTIFICATION</scope>
    <source>
        <strain evidence="2">cv. B73</strain>
    </source>
</reference>
<gene>
    <name evidence="2" type="primary">LOC100282054</name>
</gene>
<organism evidence="2 3">
    <name type="scientific">Zea mays</name>
    <name type="common">Maize</name>
    <dbReference type="NCBI Taxonomy" id="4577"/>
    <lineage>
        <taxon>Eukaryota</taxon>
        <taxon>Viridiplantae</taxon>
        <taxon>Streptophyta</taxon>
        <taxon>Embryophyta</taxon>
        <taxon>Tracheophyta</taxon>
        <taxon>Spermatophyta</taxon>
        <taxon>Magnoliopsida</taxon>
        <taxon>Liliopsida</taxon>
        <taxon>Poales</taxon>
        <taxon>Poaceae</taxon>
        <taxon>PACMAD clade</taxon>
        <taxon>Panicoideae</taxon>
        <taxon>Andropogonodae</taxon>
        <taxon>Andropogoneae</taxon>
        <taxon>Tripsacinae</taxon>
        <taxon>Zea</taxon>
    </lineage>
</organism>
<feature type="region of interest" description="Disordered" evidence="1">
    <location>
        <begin position="1"/>
        <end position="208"/>
    </location>
</feature>
<proteinExistence type="predicted"/>
<keyword evidence="3" id="KW-1185">Reference proteome</keyword>
<accession>A0A804NHQ5</accession>
<protein>
    <submittedName>
        <fullName evidence="2">Uncharacterized protein</fullName>
    </submittedName>
</protein>
<feature type="compositionally biased region" description="Basic residues" evidence="1">
    <location>
        <begin position="147"/>
        <end position="157"/>
    </location>
</feature>
<feature type="compositionally biased region" description="Basic residues" evidence="1">
    <location>
        <begin position="120"/>
        <end position="133"/>
    </location>
</feature>
<dbReference type="AlphaFoldDB" id="A0A804NHQ5"/>
<reference evidence="3" key="1">
    <citation type="submission" date="2015-12" db="EMBL/GenBank/DDBJ databases">
        <title>Update maize B73 reference genome by single molecule sequencing technologies.</title>
        <authorList>
            <consortium name="Maize Genome Sequencing Project"/>
            <person name="Ware D."/>
        </authorList>
    </citation>
    <scope>NUCLEOTIDE SEQUENCE [LARGE SCALE GENOMIC DNA]</scope>
    <source>
        <strain evidence="3">cv. B73</strain>
    </source>
</reference>
<reference evidence="2" key="2">
    <citation type="submission" date="2019-07" db="EMBL/GenBank/DDBJ databases">
        <authorList>
            <person name="Seetharam A."/>
            <person name="Woodhouse M."/>
            <person name="Cannon E."/>
        </authorList>
    </citation>
    <scope>NUCLEOTIDE SEQUENCE [LARGE SCALE GENOMIC DNA]</scope>
    <source>
        <strain evidence="2">cv. B73</strain>
    </source>
</reference>
<evidence type="ECO:0000313" key="2">
    <source>
        <dbReference type="EnsemblPlants" id="Zm00001eb161400_P001"/>
    </source>
</evidence>
<sequence>MVRCRPRPVPGPAVRLAPELPDRRVPRRLRVGHRGAVGGPGDLRQEPRAGGDPLPLGHARRARVRVPGAARPQRRQVRRGGVVQGGLPDLQRGRAGLPRQPEPGPRAEHPGHLGVPGGAHGRRRGVPRRRRPARGGGRPAVPWRQLRPARARRRPGGVRRAQGEGDQERPPRHVLHVRLLRAGYRHRQGPPREPRRPHRRPRQQQRLGLRHQLRPRQVSEGMMLACVYRRRTVFLRTAGCTSICEGSCAWEPEIVPLVYFCMHAVELINEICCKYIMSSFMHTVHDCSHDQVVSTS</sequence>
<name>A0A804NHQ5_MAIZE</name>
<dbReference type="EnsemblPlants" id="Zm00001eb161400_T001">
    <property type="protein sequence ID" value="Zm00001eb161400_P001"/>
    <property type="gene ID" value="Zm00001eb161400"/>
</dbReference>